<keyword evidence="2" id="KW-1185">Reference proteome</keyword>
<dbReference type="CDD" id="cd00719">
    <property type="entry name" value="GIY-YIG_SF"/>
    <property type="match status" value="1"/>
</dbReference>
<gene>
    <name evidence="1" type="ORF">G127AT_02775</name>
</gene>
<protein>
    <submittedName>
        <fullName evidence="1">GIY-YIG nuclease family protein</fullName>
    </submittedName>
</protein>
<accession>A0A975FNL0</accession>
<sequence>MTEATWLYLYENCEQKRLYVGIAKNMSRVWEGHNSDAEDLRDADGTRILQSVEPFSSREDALKAEAIAIHVAALSGMTVHHDEDSNGELRSAPDGTVQLTNRAGTDSTAVLGPAVKRQDGKVEFTSLTNTVIVTIRADKMDERPGPYGGNGGAVFSQRAQKYWPIAARKQPRVKRLLAILSGSHGVILGDWDVDTGADYGPANEVIPLKNPNQDDPRGIKGMRLVGVRGQSGRIYSQDLRGSVPSRTL</sequence>
<dbReference type="Gene3D" id="3.40.1440.10">
    <property type="entry name" value="GIY-YIG endonuclease"/>
    <property type="match status" value="1"/>
</dbReference>
<dbReference type="InterPro" id="IPR035901">
    <property type="entry name" value="GIY-YIG_endonuc_sf"/>
</dbReference>
<dbReference type="KEGG" id="aarc:G127AT_02775"/>
<dbReference type="RefSeq" id="WP_210899538.1">
    <property type="nucleotide sequence ID" value="NZ_CP071696.1"/>
</dbReference>
<dbReference type="EMBL" id="CP071696">
    <property type="protein sequence ID" value="QTX05174.1"/>
    <property type="molecule type" value="Genomic_DNA"/>
</dbReference>
<organism evidence="1 2">
    <name type="scientific">Agromyces archimandritae</name>
    <dbReference type="NCBI Taxonomy" id="2781962"/>
    <lineage>
        <taxon>Bacteria</taxon>
        <taxon>Bacillati</taxon>
        <taxon>Actinomycetota</taxon>
        <taxon>Actinomycetes</taxon>
        <taxon>Micrococcales</taxon>
        <taxon>Microbacteriaceae</taxon>
        <taxon>Agromyces</taxon>
    </lineage>
</organism>
<reference evidence="1" key="1">
    <citation type="submission" date="2021-03" db="EMBL/GenBank/DDBJ databases">
        <title>Agromyces archimandritus sp. nov., isolated from the cockroach Archimandrita tessellata.</title>
        <authorList>
            <person name="Guzman J."/>
            <person name="Ortuzar M."/>
            <person name="Poehlein A."/>
            <person name="Daniel R."/>
            <person name="Trujillo M."/>
            <person name="Vilcinskas A."/>
        </authorList>
    </citation>
    <scope>NUCLEOTIDE SEQUENCE</scope>
    <source>
        <strain evidence="1">G127AT</strain>
    </source>
</reference>
<evidence type="ECO:0000313" key="1">
    <source>
        <dbReference type="EMBL" id="QTX05174.1"/>
    </source>
</evidence>
<evidence type="ECO:0000313" key="2">
    <source>
        <dbReference type="Proteomes" id="UP000671914"/>
    </source>
</evidence>
<name>A0A975FNL0_9MICO</name>
<dbReference type="Proteomes" id="UP000671914">
    <property type="component" value="Chromosome"/>
</dbReference>
<proteinExistence type="predicted"/>
<dbReference type="AlphaFoldDB" id="A0A975FNL0"/>